<proteinExistence type="predicted"/>
<dbReference type="SUPFAM" id="SSF46785">
    <property type="entry name" value="Winged helix' DNA-binding domain"/>
    <property type="match status" value="1"/>
</dbReference>
<name>A0A093VJM1_TALMA</name>
<accession>A0A093VJM1</accession>
<dbReference type="Gene3D" id="1.10.10.10">
    <property type="entry name" value="Winged helix-like DNA-binding domain superfamily/Winged helix DNA-binding domain"/>
    <property type="match status" value="1"/>
</dbReference>
<protein>
    <submittedName>
        <fullName evidence="1">O-methyltransferase FtmD</fullName>
    </submittedName>
</protein>
<dbReference type="eggNOG" id="KOG3178">
    <property type="taxonomic scope" value="Eukaryota"/>
</dbReference>
<dbReference type="EMBL" id="JPOX01000003">
    <property type="protein sequence ID" value="KFX52370.1"/>
    <property type="molecule type" value="Genomic_DNA"/>
</dbReference>
<dbReference type="InterPro" id="IPR036390">
    <property type="entry name" value="WH_DNA-bd_sf"/>
</dbReference>
<organism evidence="1">
    <name type="scientific">Talaromyces marneffei PM1</name>
    <dbReference type="NCBI Taxonomy" id="1077442"/>
    <lineage>
        <taxon>Eukaryota</taxon>
        <taxon>Fungi</taxon>
        <taxon>Dikarya</taxon>
        <taxon>Ascomycota</taxon>
        <taxon>Pezizomycotina</taxon>
        <taxon>Eurotiomycetes</taxon>
        <taxon>Eurotiomycetidae</taxon>
        <taxon>Eurotiales</taxon>
        <taxon>Trichocomaceae</taxon>
        <taxon>Talaromyces</taxon>
        <taxon>Talaromyces sect. Talaromyces</taxon>
    </lineage>
</organism>
<keyword evidence="1" id="KW-0489">Methyltransferase</keyword>
<dbReference type="InterPro" id="IPR029063">
    <property type="entry name" value="SAM-dependent_MTases_sf"/>
</dbReference>
<dbReference type="PANTHER" id="PTHR43712">
    <property type="entry name" value="PUTATIVE (AFU_ORTHOLOGUE AFUA_4G14580)-RELATED"/>
    <property type="match status" value="1"/>
</dbReference>
<dbReference type="InterPro" id="IPR036388">
    <property type="entry name" value="WH-like_DNA-bd_sf"/>
</dbReference>
<dbReference type="PANTHER" id="PTHR43712:SF15">
    <property type="entry name" value="MONODICTYPHENONE CLUSTER TRANSCRIPTIONAL COACTIVATOR MDPA"/>
    <property type="match status" value="1"/>
</dbReference>
<keyword evidence="1" id="KW-0808">Transferase</keyword>
<comment type="caution">
    <text evidence="1">The sequence shown here is derived from an EMBL/GenBank/DDBJ whole genome shotgun (WGS) entry which is preliminary data.</text>
</comment>
<dbReference type="Gene3D" id="3.40.50.150">
    <property type="entry name" value="Vaccinia Virus protein VP39"/>
    <property type="match status" value="1"/>
</dbReference>
<dbReference type="GO" id="GO:0032259">
    <property type="term" value="P:methylation"/>
    <property type="evidence" value="ECO:0007669"/>
    <property type="project" value="UniProtKB-KW"/>
</dbReference>
<evidence type="ECO:0000313" key="1">
    <source>
        <dbReference type="EMBL" id="KFX52370.1"/>
    </source>
</evidence>
<gene>
    <name evidence="1" type="ORF">GQ26_0032580</name>
</gene>
<reference evidence="1" key="1">
    <citation type="journal article" date="2014" name="PLoS Genet.">
        <title>Signature Gene Expression Reveals Novel Clues to the Molecular Mechanisms of Dimorphic Transition in Penicillium marneffei.</title>
        <authorList>
            <person name="Yang E."/>
            <person name="Wang G."/>
            <person name="Cai J."/>
            <person name="Woo P.C."/>
            <person name="Lau S.K."/>
            <person name="Yuen K.-Y."/>
            <person name="Chow W.-N."/>
            <person name="Lin X."/>
        </authorList>
    </citation>
    <scope>NUCLEOTIDE SEQUENCE [LARGE SCALE GENOMIC DNA]</scope>
    <source>
        <strain evidence="1">PM1</strain>
    </source>
</reference>
<sequence>MATLAQLVGLSDQLLAAVKSLCTLDSGDAEFMIQNSDADTEINQAKATIFANAEAIKTLVQVPTDFLQKLASQVEVLSCLYWLAEYQILACIPPDQDISIKDLAELTEVPREQLYRIICMTATSGFLRVISCEMVAHTPLSVQFMASQSLLDAVVFMAETVAPTALHMPSAARDRPRDSAYNLAKNDSSTFSLAYQTQRKLGRQWAAYLQYAAGLHQGDEVVSVLSQLNWSNLGDACIVEVGAVSTTIAQYLVKQYPKLRLVVQMQVTSGFPQLPLPLQEGDGQQRITVTYGASSAAPQTITDAAAYILHLPPKSAEATSGGTIRTLLQAYLSVLRISGSVLLIPTSRFLPEPGSFSDPGAEAVARTRDLSMLQLFNEGEMALADLLQIIATVSDSMGKLVVANELHASNGAALAVIIKHAFH</sequence>
<dbReference type="GO" id="GO:0008168">
    <property type="term" value="F:methyltransferase activity"/>
    <property type="evidence" value="ECO:0007669"/>
    <property type="project" value="UniProtKB-KW"/>
</dbReference>
<dbReference type="AlphaFoldDB" id="A0A093VJM1"/>